<comment type="function">
    <text evidence="1">VSG forms a coat on the surface of the parasite. The trypanosome evades the immune response of the host by expressing a series of antigenically distinct VSGs from an estimated 1000 VSG genes.</text>
</comment>
<protein>
    <recommendedName>
        <fullName evidence="10">Variant surface glycoprotein (VSG)</fullName>
    </recommendedName>
</protein>
<keyword evidence="3" id="KW-1003">Cell membrane</keyword>
<name>A0A1G4I7M9_TRYEQ</name>
<sequence length="296" mass="31650">MLVPDSTFLTPEYDIVVAGVGNVGTGGQLTQYKGAACAQAADSSLAYGTLARALGIKSISKKQKPSQATVKQQLYVSADGTGGCVEAAPETQSHLQTQKKVANTICQHKATTIKIVERPIQKSKATLASEGNMRALSQLLTKGKVNTKEEPNIQTEAVKALLPAGESALTADLVDPLATEEITHDKDNNPVKTMIKDANKPGKFGTTLAFCFGRQQRRKSAITAQKEVSDAKTEKKCKPDTEETKCKEDKDCEYSDGKCKVKEGVKVEKAATETNTTGSNSFVINKAPLLLSVLLF</sequence>
<keyword evidence="5" id="KW-0472">Membrane</keyword>
<evidence type="ECO:0000256" key="7">
    <source>
        <dbReference type="ARBA" id="ARBA00023288"/>
    </source>
</evidence>
<evidence type="ECO:0000313" key="8">
    <source>
        <dbReference type="EMBL" id="SCU67782.1"/>
    </source>
</evidence>
<dbReference type="GO" id="GO:0098552">
    <property type="term" value="C:side of membrane"/>
    <property type="evidence" value="ECO:0007669"/>
    <property type="project" value="UniProtKB-KW"/>
</dbReference>
<dbReference type="Proteomes" id="UP000195570">
    <property type="component" value="Unassembled WGS sequence"/>
</dbReference>
<dbReference type="VEuPathDB" id="TriTrypDB:TEOVI_000517500"/>
<comment type="caution">
    <text evidence="8">The sequence shown here is derived from an EMBL/GenBank/DDBJ whole genome shotgun (WGS) entry which is preliminary data.</text>
</comment>
<organism evidence="8 9">
    <name type="scientific">Trypanosoma equiperdum</name>
    <dbReference type="NCBI Taxonomy" id="5694"/>
    <lineage>
        <taxon>Eukaryota</taxon>
        <taxon>Discoba</taxon>
        <taxon>Euglenozoa</taxon>
        <taxon>Kinetoplastea</taxon>
        <taxon>Metakinetoplastina</taxon>
        <taxon>Trypanosomatida</taxon>
        <taxon>Trypanosomatidae</taxon>
        <taxon>Trypanosoma</taxon>
    </lineage>
</organism>
<evidence type="ECO:0000313" key="9">
    <source>
        <dbReference type="Proteomes" id="UP000195570"/>
    </source>
</evidence>
<keyword evidence="4" id="KW-0336">GPI-anchor</keyword>
<dbReference type="GeneID" id="92379115"/>
<evidence type="ECO:0000256" key="6">
    <source>
        <dbReference type="ARBA" id="ARBA00023180"/>
    </source>
</evidence>
<accession>A0A1G4I7M9</accession>
<evidence type="ECO:0000256" key="2">
    <source>
        <dbReference type="ARBA" id="ARBA00004609"/>
    </source>
</evidence>
<dbReference type="AlphaFoldDB" id="A0A1G4I7M9"/>
<proteinExistence type="predicted"/>
<evidence type="ECO:0000256" key="1">
    <source>
        <dbReference type="ARBA" id="ARBA00002523"/>
    </source>
</evidence>
<evidence type="ECO:0000256" key="5">
    <source>
        <dbReference type="ARBA" id="ARBA00023136"/>
    </source>
</evidence>
<dbReference type="GO" id="GO:0005886">
    <property type="term" value="C:plasma membrane"/>
    <property type="evidence" value="ECO:0007669"/>
    <property type="project" value="UniProtKB-SubCell"/>
</dbReference>
<keyword evidence="9" id="KW-1185">Reference proteome</keyword>
<keyword evidence="6" id="KW-0325">Glycoprotein</keyword>
<dbReference type="EMBL" id="CZPT02000802">
    <property type="protein sequence ID" value="SCU67782.1"/>
    <property type="molecule type" value="Genomic_DNA"/>
</dbReference>
<keyword evidence="7" id="KW-0449">Lipoprotein</keyword>
<evidence type="ECO:0008006" key="10">
    <source>
        <dbReference type="Google" id="ProtNLM"/>
    </source>
</evidence>
<gene>
    <name evidence="8" type="ORF">TEOVI_000517500</name>
</gene>
<dbReference type="RefSeq" id="XP_067079059.1">
    <property type="nucleotide sequence ID" value="XM_067222958.1"/>
</dbReference>
<evidence type="ECO:0000256" key="3">
    <source>
        <dbReference type="ARBA" id="ARBA00022475"/>
    </source>
</evidence>
<dbReference type="SUPFAM" id="SSF118251">
    <property type="entry name" value="Variant surface glycoprotein MITAT 1.2, VSG 221, C-terminal domain"/>
    <property type="match status" value="1"/>
</dbReference>
<evidence type="ECO:0000256" key="4">
    <source>
        <dbReference type="ARBA" id="ARBA00022622"/>
    </source>
</evidence>
<dbReference type="SUPFAM" id="SSF58087">
    <property type="entry name" value="Variant surface glycoprotein (N-terminal domain)"/>
    <property type="match status" value="1"/>
</dbReference>
<comment type="subcellular location">
    <subcellularLocation>
        <location evidence="2">Cell membrane</location>
        <topology evidence="2">Lipid-anchor</topology>
        <topology evidence="2">GPI-anchor</topology>
    </subcellularLocation>
</comment>
<reference evidence="8" key="1">
    <citation type="submission" date="2016-09" db="EMBL/GenBank/DDBJ databases">
        <authorList>
            <person name="Hebert L."/>
            <person name="Moumen B."/>
        </authorList>
    </citation>
    <scope>NUCLEOTIDE SEQUENCE [LARGE SCALE GENOMIC DNA]</scope>
    <source>
        <strain evidence="8">OVI</strain>
    </source>
</reference>
<dbReference type="InterPro" id="IPR027446">
    <property type="entry name" value="VSG_C_dom_sf"/>
</dbReference>